<organism evidence="1">
    <name type="scientific">marine sediment metagenome</name>
    <dbReference type="NCBI Taxonomy" id="412755"/>
    <lineage>
        <taxon>unclassified sequences</taxon>
        <taxon>metagenomes</taxon>
        <taxon>ecological metagenomes</taxon>
    </lineage>
</organism>
<dbReference type="AlphaFoldDB" id="X1JZY0"/>
<protein>
    <submittedName>
        <fullName evidence="1">Uncharacterized protein</fullName>
    </submittedName>
</protein>
<sequence length="41" mass="5082">MPMFLDWPVKDRATWKEYKKRLDPNTSGRWPTDWNKGEFRP</sequence>
<evidence type="ECO:0000313" key="1">
    <source>
        <dbReference type="EMBL" id="GAH75413.1"/>
    </source>
</evidence>
<feature type="non-terminal residue" evidence="1">
    <location>
        <position position="41"/>
    </location>
</feature>
<proteinExistence type="predicted"/>
<dbReference type="EMBL" id="BARU01026268">
    <property type="protein sequence ID" value="GAH75413.1"/>
    <property type="molecule type" value="Genomic_DNA"/>
</dbReference>
<reference evidence="1" key="1">
    <citation type="journal article" date="2014" name="Front. Microbiol.">
        <title>High frequency of phylogenetically diverse reductive dehalogenase-homologous genes in deep subseafloor sedimentary metagenomes.</title>
        <authorList>
            <person name="Kawai M."/>
            <person name="Futagami T."/>
            <person name="Toyoda A."/>
            <person name="Takaki Y."/>
            <person name="Nishi S."/>
            <person name="Hori S."/>
            <person name="Arai W."/>
            <person name="Tsubouchi T."/>
            <person name="Morono Y."/>
            <person name="Uchiyama I."/>
            <person name="Ito T."/>
            <person name="Fujiyama A."/>
            <person name="Inagaki F."/>
            <person name="Takami H."/>
        </authorList>
    </citation>
    <scope>NUCLEOTIDE SEQUENCE</scope>
    <source>
        <strain evidence="1">Expedition CK06-06</strain>
    </source>
</reference>
<gene>
    <name evidence="1" type="ORF">S03H2_42221</name>
</gene>
<accession>X1JZY0</accession>
<comment type="caution">
    <text evidence="1">The sequence shown here is derived from an EMBL/GenBank/DDBJ whole genome shotgun (WGS) entry which is preliminary data.</text>
</comment>
<name>X1JZY0_9ZZZZ</name>